<evidence type="ECO:0000313" key="1">
    <source>
        <dbReference type="EMBL" id="SVB40068.1"/>
    </source>
</evidence>
<organism evidence="1">
    <name type="scientific">marine metagenome</name>
    <dbReference type="NCBI Taxonomy" id="408172"/>
    <lineage>
        <taxon>unclassified sequences</taxon>
        <taxon>metagenomes</taxon>
        <taxon>ecological metagenomes</taxon>
    </lineage>
</organism>
<proteinExistence type="predicted"/>
<dbReference type="AlphaFoldDB" id="A0A382DNW4"/>
<name>A0A382DNW4_9ZZZZ</name>
<accession>A0A382DNW4</accession>
<gene>
    <name evidence="1" type="ORF">METZ01_LOCUS192922</name>
</gene>
<protein>
    <submittedName>
        <fullName evidence="1">Uncharacterized protein</fullName>
    </submittedName>
</protein>
<dbReference type="EMBL" id="UINC01040339">
    <property type="protein sequence ID" value="SVB40068.1"/>
    <property type="molecule type" value="Genomic_DNA"/>
</dbReference>
<reference evidence="1" key="1">
    <citation type="submission" date="2018-05" db="EMBL/GenBank/DDBJ databases">
        <authorList>
            <person name="Lanie J.A."/>
            <person name="Ng W.-L."/>
            <person name="Kazmierczak K.M."/>
            <person name="Andrzejewski T.M."/>
            <person name="Davidsen T.M."/>
            <person name="Wayne K.J."/>
            <person name="Tettelin H."/>
            <person name="Glass J.I."/>
            <person name="Rusch D."/>
            <person name="Podicherti R."/>
            <person name="Tsui H.-C.T."/>
            <person name="Winkler M.E."/>
        </authorList>
    </citation>
    <scope>NUCLEOTIDE SEQUENCE</scope>
</reference>
<sequence>MILQHCQVFFHTLHQDIPYPRHATEIMTNETLLQEFEDLAERLSVKLKYGKLDGEGGLCRYGDNFHIIVNKKLDISSRVVVLARAFSNFPLDDVFLIPAIREAIDTHQDEEPMEPD</sequence>